<feature type="compositionally biased region" description="Basic residues" evidence="1">
    <location>
        <begin position="115"/>
        <end position="130"/>
    </location>
</feature>
<protein>
    <submittedName>
        <fullName evidence="2">Box A-binding factor</fullName>
    </submittedName>
</protein>
<reference evidence="2" key="1">
    <citation type="submission" date="2025-08" db="UniProtKB">
        <authorList>
            <consortium name="RefSeq"/>
        </authorList>
    </citation>
    <scope>IDENTIFICATION</scope>
</reference>
<sequence>DYHDDIRQEQMWEMQALTSTPALGAHALEDSQSPTNSSGNQVGGATTSSSNGASGRGLGGGLADMDTSNDDKSDDASGMECLSAVEKLDCSSSCASLGITGITTISTTSSEHPHPHQHQHQHHTHLHPAHAHGGQQQQQQQQQVHHHQQHHHSHQAHFHQLLQQAHGGASAAAAAACGEHLSGQATPATAAALHTTAMAVALQHQLTAAGIGGLLKPATGVGVGATMAGLPTTQAGAAALQLSGDGESSGSTLTLLEPPGSALLHPALRNVKTINIGGGLGRKRPLLGVPRSGMNPTKRTVMSLLARAKNSQALHSVRQPMVTATSFAEPLQMLASPFIIPHQAVDQPILALSKEGLAQGV</sequence>
<dbReference type="RefSeq" id="XP_016970510.1">
    <property type="nucleotide sequence ID" value="XM_017115021.1"/>
</dbReference>
<proteinExistence type="predicted"/>
<evidence type="ECO:0000313" key="2">
    <source>
        <dbReference type="RefSeq" id="XP_016970510.1"/>
    </source>
</evidence>
<accession>A0A6P4DXT6</accession>
<dbReference type="OrthoDB" id="6777263at2759"/>
<feature type="region of interest" description="Disordered" evidence="1">
    <location>
        <begin position="105"/>
        <end position="165"/>
    </location>
</feature>
<feature type="compositionally biased region" description="Basic residues" evidence="1">
    <location>
        <begin position="144"/>
        <end position="157"/>
    </location>
</feature>
<evidence type="ECO:0000256" key="1">
    <source>
        <dbReference type="SAM" id="MobiDB-lite"/>
    </source>
</evidence>
<feature type="non-terminal residue" evidence="2">
    <location>
        <position position="1"/>
    </location>
</feature>
<feature type="compositionally biased region" description="Low complexity" evidence="1">
    <location>
        <begin position="43"/>
        <end position="53"/>
    </location>
</feature>
<feature type="compositionally biased region" description="Low complexity" evidence="1">
    <location>
        <begin position="131"/>
        <end position="143"/>
    </location>
</feature>
<dbReference type="AlphaFoldDB" id="A0A6P4DXT6"/>
<feature type="compositionally biased region" description="Polar residues" evidence="1">
    <location>
        <begin position="30"/>
        <end position="40"/>
    </location>
</feature>
<organism evidence="2">
    <name type="scientific">Drosophila rhopaloa</name>
    <name type="common">Fruit fly</name>
    <dbReference type="NCBI Taxonomy" id="1041015"/>
    <lineage>
        <taxon>Eukaryota</taxon>
        <taxon>Metazoa</taxon>
        <taxon>Ecdysozoa</taxon>
        <taxon>Arthropoda</taxon>
        <taxon>Hexapoda</taxon>
        <taxon>Insecta</taxon>
        <taxon>Pterygota</taxon>
        <taxon>Neoptera</taxon>
        <taxon>Endopterygota</taxon>
        <taxon>Diptera</taxon>
        <taxon>Brachycera</taxon>
        <taxon>Muscomorpha</taxon>
        <taxon>Ephydroidea</taxon>
        <taxon>Drosophilidae</taxon>
        <taxon>Drosophila</taxon>
        <taxon>Sophophora</taxon>
    </lineage>
</organism>
<gene>
    <name evidence="2" type="primary">LOC108038266</name>
</gene>
<name>A0A6P4DXT6_DRORH</name>
<feature type="region of interest" description="Disordered" evidence="1">
    <location>
        <begin position="17"/>
        <end position="77"/>
    </location>
</feature>